<evidence type="ECO:0000313" key="2">
    <source>
        <dbReference type="Proteomes" id="UP000269221"/>
    </source>
</evidence>
<comment type="caution">
    <text evidence="1">The sequence shown here is derived from an EMBL/GenBank/DDBJ whole genome shotgun (WGS) entry which is preliminary data.</text>
</comment>
<protein>
    <submittedName>
        <fullName evidence="1">Uncharacterized protein</fullName>
    </submittedName>
</protein>
<dbReference type="EMBL" id="QRBI01000111">
    <property type="protein sequence ID" value="RMC10767.1"/>
    <property type="molecule type" value="Genomic_DNA"/>
</dbReference>
<accession>A0A3M0KUK8</accession>
<name>A0A3M0KUK8_HIRRU</name>
<sequence>MRNNPNRWTQLASLMEQWGNNAGRQQQGNSGCCWSQNNPGSQRTCHGAVGQERRWEFREEREAEVENHQNMVWKLQMMESCQLSADGNSPSGRWRPDCGIFVEERTPVLGTGTGESKAELTLPTAPQIMRLKHKESKLCHGPGAKCFVKCSLLVLRRVTQGAIHQIPGQKISKIQYNLCVPESAMFIITMLK</sequence>
<gene>
    <name evidence="1" type="ORF">DUI87_12479</name>
</gene>
<evidence type="ECO:0000313" key="1">
    <source>
        <dbReference type="EMBL" id="RMC10767.1"/>
    </source>
</evidence>
<organism evidence="1 2">
    <name type="scientific">Hirundo rustica rustica</name>
    <dbReference type="NCBI Taxonomy" id="333673"/>
    <lineage>
        <taxon>Eukaryota</taxon>
        <taxon>Metazoa</taxon>
        <taxon>Chordata</taxon>
        <taxon>Craniata</taxon>
        <taxon>Vertebrata</taxon>
        <taxon>Euteleostomi</taxon>
        <taxon>Archelosauria</taxon>
        <taxon>Archosauria</taxon>
        <taxon>Dinosauria</taxon>
        <taxon>Saurischia</taxon>
        <taxon>Theropoda</taxon>
        <taxon>Coelurosauria</taxon>
        <taxon>Aves</taxon>
        <taxon>Neognathae</taxon>
        <taxon>Neoaves</taxon>
        <taxon>Telluraves</taxon>
        <taxon>Australaves</taxon>
        <taxon>Passeriformes</taxon>
        <taxon>Sylvioidea</taxon>
        <taxon>Hirundinidae</taxon>
        <taxon>Hirundo</taxon>
    </lineage>
</organism>
<dbReference type="Proteomes" id="UP000269221">
    <property type="component" value="Unassembled WGS sequence"/>
</dbReference>
<reference evidence="1 2" key="1">
    <citation type="submission" date="2018-07" db="EMBL/GenBank/DDBJ databases">
        <title>A high quality draft genome assembly of the barn swallow (H. rustica rustica).</title>
        <authorList>
            <person name="Formenti G."/>
            <person name="Chiara M."/>
            <person name="Poveda L."/>
            <person name="Francoijs K.-J."/>
            <person name="Bonisoli-Alquati A."/>
            <person name="Canova L."/>
            <person name="Gianfranceschi L."/>
            <person name="Horner D.S."/>
            <person name="Saino N."/>
        </authorList>
    </citation>
    <scope>NUCLEOTIDE SEQUENCE [LARGE SCALE GENOMIC DNA]</scope>
    <source>
        <strain evidence="1">Chelidonia</strain>
        <tissue evidence="1">Blood</tissue>
    </source>
</reference>
<keyword evidence="2" id="KW-1185">Reference proteome</keyword>
<dbReference type="AlphaFoldDB" id="A0A3M0KUK8"/>
<proteinExistence type="predicted"/>